<feature type="region of interest" description="Disordered" evidence="7">
    <location>
        <begin position="1072"/>
        <end position="1092"/>
    </location>
</feature>
<proteinExistence type="inferred from homology"/>
<dbReference type="GO" id="GO:0016020">
    <property type="term" value="C:membrane"/>
    <property type="evidence" value="ECO:0007669"/>
    <property type="project" value="UniProtKB-SubCell"/>
</dbReference>
<evidence type="ECO:0000256" key="3">
    <source>
        <dbReference type="ARBA" id="ARBA00022692"/>
    </source>
</evidence>
<dbReference type="Proteomes" id="UP001055439">
    <property type="component" value="Chromosome 1"/>
</dbReference>
<dbReference type="PANTHER" id="PTHR22050:SF0">
    <property type="entry name" value="TRANSMEMBRANE PROTEIN 131 HOMOLOG"/>
    <property type="match status" value="1"/>
</dbReference>
<feature type="domain" description="DUF7579" evidence="10">
    <location>
        <begin position="563"/>
        <end position="679"/>
    </location>
</feature>
<comment type="subcellular location">
    <subcellularLocation>
        <location evidence="1">Membrane</location>
        <topology evidence="1">Single-pass type I membrane protein</topology>
    </subcellularLocation>
</comment>
<name>A0A9E7EF09_9LILI</name>
<evidence type="ECO:0000313" key="13">
    <source>
        <dbReference type="EMBL" id="URD76150.1"/>
    </source>
</evidence>
<dbReference type="OrthoDB" id="168404at2759"/>
<evidence type="ECO:0000256" key="4">
    <source>
        <dbReference type="ARBA" id="ARBA00022729"/>
    </source>
</evidence>
<dbReference type="Pfam" id="PF24495">
    <property type="entry name" value="Ig_TMEM131_2"/>
    <property type="match status" value="1"/>
</dbReference>
<dbReference type="InterPro" id="IPR056001">
    <property type="entry name" value="DUF7579"/>
</dbReference>
<feature type="transmembrane region" description="Helical" evidence="8">
    <location>
        <begin position="994"/>
        <end position="1017"/>
    </location>
</feature>
<evidence type="ECO:0000256" key="5">
    <source>
        <dbReference type="ARBA" id="ARBA00022989"/>
    </source>
</evidence>
<evidence type="ECO:0000256" key="6">
    <source>
        <dbReference type="ARBA" id="ARBA00023136"/>
    </source>
</evidence>
<feature type="region of interest" description="Disordered" evidence="7">
    <location>
        <begin position="1289"/>
        <end position="1308"/>
    </location>
</feature>
<dbReference type="Pfam" id="PF24474">
    <property type="entry name" value="DUF7579"/>
    <property type="match status" value="1"/>
</dbReference>
<feature type="compositionally biased region" description="Low complexity" evidence="7">
    <location>
        <begin position="1185"/>
        <end position="1205"/>
    </location>
</feature>
<keyword evidence="3 8" id="KW-0812">Transmembrane</keyword>
<feature type="domain" description="TMEM131 second Ig-like" evidence="11">
    <location>
        <begin position="406"/>
        <end position="443"/>
    </location>
</feature>
<keyword evidence="6 8" id="KW-0472">Membrane</keyword>
<organism evidence="13 14">
    <name type="scientific">Musa troglodytarum</name>
    <name type="common">fe'i banana</name>
    <dbReference type="NCBI Taxonomy" id="320322"/>
    <lineage>
        <taxon>Eukaryota</taxon>
        <taxon>Viridiplantae</taxon>
        <taxon>Streptophyta</taxon>
        <taxon>Embryophyta</taxon>
        <taxon>Tracheophyta</taxon>
        <taxon>Spermatophyta</taxon>
        <taxon>Magnoliopsida</taxon>
        <taxon>Liliopsida</taxon>
        <taxon>Zingiberales</taxon>
        <taxon>Musaceae</taxon>
        <taxon>Musa</taxon>
    </lineage>
</organism>
<dbReference type="InterPro" id="IPR055437">
    <property type="entry name" value="TMEM131L_Ig_5"/>
</dbReference>
<evidence type="ECO:0000259" key="11">
    <source>
        <dbReference type="Pfam" id="PF24495"/>
    </source>
</evidence>
<feature type="domain" description="TMEM131L fifth Ig-like" evidence="12">
    <location>
        <begin position="934"/>
        <end position="999"/>
    </location>
</feature>
<reference evidence="13" key="1">
    <citation type="submission" date="2022-05" db="EMBL/GenBank/DDBJ databases">
        <title>The Musa troglodytarum L. genome provides insights into the mechanism of non-climacteric behaviour and enrichment of carotenoids.</title>
        <authorList>
            <person name="Wang J."/>
        </authorList>
    </citation>
    <scope>NUCLEOTIDE SEQUENCE</scope>
    <source>
        <tissue evidence="13">Leaf</tissue>
    </source>
</reference>
<feature type="transmembrane region" description="Helical" evidence="8">
    <location>
        <begin position="148"/>
        <end position="168"/>
    </location>
</feature>
<evidence type="ECO:0000256" key="8">
    <source>
        <dbReference type="SAM" id="Phobius"/>
    </source>
</evidence>
<feature type="transmembrane region" description="Helical" evidence="8">
    <location>
        <begin position="1029"/>
        <end position="1053"/>
    </location>
</feature>
<evidence type="ECO:0000259" key="12">
    <source>
        <dbReference type="Pfam" id="PF24501"/>
    </source>
</evidence>
<evidence type="ECO:0000313" key="14">
    <source>
        <dbReference type="Proteomes" id="UP001055439"/>
    </source>
</evidence>
<feature type="domain" description="Transmembrane protein 131-like N-terminal" evidence="9">
    <location>
        <begin position="306"/>
        <end position="389"/>
    </location>
</feature>
<evidence type="ECO:0000259" key="10">
    <source>
        <dbReference type="Pfam" id="PF24474"/>
    </source>
</evidence>
<dbReference type="InterPro" id="IPR056311">
    <property type="entry name" value="TMEM131_Ig_2"/>
</dbReference>
<feature type="region of interest" description="Disordered" evidence="7">
    <location>
        <begin position="1168"/>
        <end position="1272"/>
    </location>
</feature>
<protein>
    <recommendedName>
        <fullName evidence="15">Transmembrane protein 131-like N-terminal domain-containing protein</fullName>
    </recommendedName>
</protein>
<evidence type="ECO:0000259" key="9">
    <source>
        <dbReference type="Pfam" id="PF12371"/>
    </source>
</evidence>
<comment type="similarity">
    <text evidence="2">Belongs to the TMEM131 family.</text>
</comment>
<dbReference type="PANTHER" id="PTHR22050">
    <property type="entry name" value="RW1 PROTEIN HOMOLOG"/>
    <property type="match status" value="1"/>
</dbReference>
<dbReference type="Pfam" id="PF12371">
    <property type="entry name" value="TMEM131_like_N"/>
    <property type="match status" value="1"/>
</dbReference>
<feature type="transmembrane region" description="Helical" evidence="8">
    <location>
        <begin position="77"/>
        <end position="96"/>
    </location>
</feature>
<evidence type="ECO:0000256" key="2">
    <source>
        <dbReference type="ARBA" id="ARBA00006682"/>
    </source>
</evidence>
<dbReference type="InterPro" id="IPR039877">
    <property type="entry name" value="TMEM131-like"/>
</dbReference>
<dbReference type="Pfam" id="PF24501">
    <property type="entry name" value="Ig_TMEM131L_5"/>
    <property type="match status" value="1"/>
</dbReference>
<evidence type="ECO:0008006" key="15">
    <source>
        <dbReference type="Google" id="ProtNLM"/>
    </source>
</evidence>
<keyword evidence="14" id="KW-1185">Reference proteome</keyword>
<evidence type="ECO:0000256" key="1">
    <source>
        <dbReference type="ARBA" id="ARBA00004479"/>
    </source>
</evidence>
<feature type="compositionally biased region" description="Polar residues" evidence="7">
    <location>
        <begin position="1253"/>
        <end position="1272"/>
    </location>
</feature>
<dbReference type="EMBL" id="CP097502">
    <property type="protein sequence ID" value="URD76150.1"/>
    <property type="molecule type" value="Genomic_DNA"/>
</dbReference>
<sequence length="1392" mass="152398">MWSRCPCARDGVLSRRKPLVGLPEYTQMAGVAPPNPLGPVPPQANRNSYLVRVPSSDRPCLHQRAGPSIRGTCQGGFLFAMAISSKVSLLLVRLIFLSADRKRPDAAGSPYASHPIMMHRRSTAHAAAYVPSSSRRSLRRRKGLRPSLGGFLLVLCLSTVFSVSVAGASGSCVDGSLRDICSGSTSFCFPSTLRGFGSLKEDSCKEPGFDAREGCASSEWRSGSVEAYKMVSGGAVSCHLVDTVGGIDGGLSSGTKNSGGDDVASCMAPLVPDVWIGTLSMMTAGLDDHDKDIYSGLLNDSSSVTVEISPPFLDWGENSLYTPSLAFLTVKNAYKNGVLDVYGPFSTDPQYYAYNFEKLQLAPGESASIAFIFLPRWVGSSSAHLVLQTSLGGFIIQARGVAVESPYKIEPLVGISIPSSKSLIRNLSIYNPFDDVLHVEEVSAWVSLAGQTDQSVHVVCQMDALQQSSTELDYFVTDNKLFRVENSKLVLRWLDIRPQKQWDLSAHKTEPILEMRLWPYTEGKIFGAICLKMWSSTKDRMNAVVLPLELEVHSNTNFNYLNGSISLDIESLETCNKRETVIISLRNDGEDLLSLINVSETTRSSKFFKVRYKEGLLLFPRTLTKIALVSYSSPVISQKNVPNMPTENMECKLLIVTNDTASPVIKIPCLDVVSANSNSDHGSGIIVTDGSYISGLSHDEEEKYTNARTGSLQSLADASFAMKPKLLEASEADELILRNWKSQGTVTEVSVLKEDELLFPVVPVGSHFSKWISVHNPSQQPVIMQLMLNSGEVIDQCKSADELYEHTLSSRFTKIDSLETRIGFSTSDSAITEAFVHPSESALFGPVIFRPSNRCTWRSSALIRNNLSGVEWLPIRAIGGSHLLILLEGSEPVRKLEFNFQLPINMSAAELLSHIENTSSLCSRRLSKEIYAKNIGELPLEVKKLQISGTDCALDGFRVQRCKSFTLEPGESVRLLISYEADFSTNVVHRDLELALATGIFVVPMKASLPVYMLNLCRKTFFQTVHWKASLLVFAAVSTLILLLICIIPHFFFFDTEEYYVKVDKSANTTSKAGKTSHLRGAKISRSSSEDENRKAEIVNEYHICHNIALDSPKKTEEKQGFIHQKDITFSPPTVTAKPAEVFDNYNMLEEPQSGGLTIRVVKEKVRRRKRRTIGSGFTAKLEVSSSQSGNSTPSSPLSPSASTPKQAWPLSPKSGITPFAGVSSEQKQQKKHDAVDVIGIRVSETEEHRKQSPVTAKSAGNQTTSPPSVNSSGSVWFAHCATAPSALATNSPIAPSARAPGPKSSKDKAIKMEENDGVGKEFTYDIWGNHFADSFLVRQKEFTTNMLDASEGDSQSFFARDPQSLMMMSSTSVSPGHKSPVDDVTCLDQIN</sequence>
<evidence type="ECO:0000256" key="7">
    <source>
        <dbReference type="SAM" id="MobiDB-lite"/>
    </source>
</evidence>
<keyword evidence="5 8" id="KW-1133">Transmembrane helix</keyword>
<gene>
    <name evidence="13" type="ORF">MUK42_09535</name>
</gene>
<dbReference type="InterPro" id="IPR022113">
    <property type="entry name" value="TMEM131L_N"/>
</dbReference>
<keyword evidence="4" id="KW-0732">Signal</keyword>
<accession>A0A9E7EF09</accession>